<feature type="transmembrane region" description="Helical" evidence="1">
    <location>
        <begin position="6"/>
        <end position="26"/>
    </location>
</feature>
<evidence type="ECO:0000256" key="1">
    <source>
        <dbReference type="SAM" id="Phobius"/>
    </source>
</evidence>
<keyword evidence="1" id="KW-0472">Membrane</keyword>
<evidence type="ECO:0000313" key="2">
    <source>
        <dbReference type="EMBL" id="MBW31641.1"/>
    </source>
</evidence>
<dbReference type="EMBL" id="GGFM01010890">
    <property type="protein sequence ID" value="MBW31641.1"/>
    <property type="molecule type" value="Transcribed_RNA"/>
</dbReference>
<accession>A0A2M3ZSX2</accession>
<proteinExistence type="predicted"/>
<dbReference type="AlphaFoldDB" id="A0A2M3ZSX2"/>
<protein>
    <submittedName>
        <fullName evidence="2">Putative secreted peptide</fullName>
    </submittedName>
</protein>
<reference evidence="2" key="1">
    <citation type="submission" date="2018-01" db="EMBL/GenBank/DDBJ databases">
        <title>An insight into the sialome of Amazonian anophelines.</title>
        <authorList>
            <person name="Ribeiro J.M."/>
            <person name="Scarpassa V."/>
            <person name="Calvo E."/>
        </authorList>
    </citation>
    <scope>NUCLEOTIDE SEQUENCE</scope>
    <source>
        <tissue evidence="2">Salivary glands</tissue>
    </source>
</reference>
<keyword evidence="1" id="KW-0812">Transmembrane</keyword>
<keyword evidence="1" id="KW-1133">Transmembrane helix</keyword>
<organism evidence="2">
    <name type="scientific">Anopheles braziliensis</name>
    <dbReference type="NCBI Taxonomy" id="58242"/>
    <lineage>
        <taxon>Eukaryota</taxon>
        <taxon>Metazoa</taxon>
        <taxon>Ecdysozoa</taxon>
        <taxon>Arthropoda</taxon>
        <taxon>Hexapoda</taxon>
        <taxon>Insecta</taxon>
        <taxon>Pterygota</taxon>
        <taxon>Neoptera</taxon>
        <taxon>Endopterygota</taxon>
        <taxon>Diptera</taxon>
        <taxon>Nematocera</taxon>
        <taxon>Culicoidea</taxon>
        <taxon>Culicidae</taxon>
        <taxon>Anophelinae</taxon>
        <taxon>Anopheles</taxon>
    </lineage>
</organism>
<name>A0A2M3ZSX2_9DIPT</name>
<sequence length="189" mass="20529">MGASLFALLVMSSAMSVMATAIVIAARRSGRRRRTLASIGTGLVRFAATKIDAYLAPIQHGTVQLPLRPTGIAGMLEVDERVSTRNVRFTVIDQLDVLHLSIAREQLHQCVLRRFGAHAENAQAPVFLVRGAQNTPHVRHAAVRDDRHRRGAALGRGVAGFAQERRYPASLPLPAPIFFGGVIERLVIG</sequence>